<dbReference type="EMBL" id="MCFK01006143">
    <property type="protein sequence ID" value="RKF59278.1"/>
    <property type="molecule type" value="Genomic_DNA"/>
</dbReference>
<feature type="transmembrane region" description="Helical" evidence="1">
    <location>
        <begin position="12"/>
        <end position="29"/>
    </location>
</feature>
<keyword evidence="3" id="KW-1185">Reference proteome</keyword>
<sequence length="64" mass="7064">MNSRNCKRILDVLLNVGTLLLLIAQDALIKVQALSLLMRAIGSIEVENYKDIHMKADVETNLGA</sequence>
<evidence type="ECO:0000313" key="3">
    <source>
        <dbReference type="Proteomes" id="UP000286134"/>
    </source>
</evidence>
<keyword evidence="1" id="KW-0472">Membrane</keyword>
<protein>
    <submittedName>
        <fullName evidence="2">Uncharacterized protein</fullName>
    </submittedName>
</protein>
<evidence type="ECO:0000313" key="2">
    <source>
        <dbReference type="EMBL" id="RKF59278.1"/>
    </source>
</evidence>
<reference evidence="2 3" key="1">
    <citation type="journal article" date="2018" name="BMC Genomics">
        <title>Comparative genome analyses reveal sequence features reflecting distinct modes of host-adaptation between dicot and monocot powdery mildew.</title>
        <authorList>
            <person name="Wu Y."/>
            <person name="Ma X."/>
            <person name="Pan Z."/>
            <person name="Kale S.D."/>
            <person name="Song Y."/>
            <person name="King H."/>
            <person name="Zhang Q."/>
            <person name="Presley C."/>
            <person name="Deng X."/>
            <person name="Wei C.I."/>
            <person name="Xiao S."/>
        </authorList>
    </citation>
    <scope>NUCLEOTIDE SEQUENCE [LARGE SCALE GENOMIC DNA]</scope>
    <source>
        <strain evidence="2">UMSG2</strain>
    </source>
</reference>
<dbReference type="AlphaFoldDB" id="A0A420HPC1"/>
<keyword evidence="1" id="KW-1133">Transmembrane helix</keyword>
<gene>
    <name evidence="2" type="ORF">OnM2_03070</name>
</gene>
<evidence type="ECO:0000256" key="1">
    <source>
        <dbReference type="SAM" id="Phobius"/>
    </source>
</evidence>
<comment type="caution">
    <text evidence="2">The sequence shown here is derived from an EMBL/GenBank/DDBJ whole genome shotgun (WGS) entry which is preliminary data.</text>
</comment>
<organism evidence="2 3">
    <name type="scientific">Erysiphe neolycopersici</name>
    <dbReference type="NCBI Taxonomy" id="212602"/>
    <lineage>
        <taxon>Eukaryota</taxon>
        <taxon>Fungi</taxon>
        <taxon>Dikarya</taxon>
        <taxon>Ascomycota</taxon>
        <taxon>Pezizomycotina</taxon>
        <taxon>Leotiomycetes</taxon>
        <taxon>Erysiphales</taxon>
        <taxon>Erysiphaceae</taxon>
        <taxon>Erysiphe</taxon>
    </lineage>
</organism>
<keyword evidence="1" id="KW-0812">Transmembrane</keyword>
<dbReference type="Proteomes" id="UP000286134">
    <property type="component" value="Unassembled WGS sequence"/>
</dbReference>
<accession>A0A420HPC1</accession>
<name>A0A420HPC1_9PEZI</name>
<proteinExistence type="predicted"/>